<dbReference type="SUPFAM" id="SSF51197">
    <property type="entry name" value="Clavaminate synthase-like"/>
    <property type="match status" value="1"/>
</dbReference>
<feature type="domain" description="JmjC" evidence="2">
    <location>
        <begin position="221"/>
        <end position="331"/>
    </location>
</feature>
<evidence type="ECO:0000313" key="4">
    <source>
        <dbReference type="Proteomes" id="UP000288216"/>
    </source>
</evidence>
<dbReference type="InterPro" id="IPR050910">
    <property type="entry name" value="JMJD6_ArgDemeth/LysHydrox"/>
</dbReference>
<name>A0A401P0K3_SCYTO</name>
<dbReference type="Pfam" id="PF13621">
    <property type="entry name" value="Cupin_8"/>
    <property type="match status" value="1"/>
</dbReference>
<dbReference type="InterPro" id="IPR041667">
    <property type="entry name" value="Cupin_8"/>
</dbReference>
<dbReference type="AlphaFoldDB" id="A0A401P0K3"/>
<accession>A0A401P0K3</accession>
<protein>
    <recommendedName>
        <fullName evidence="2">JmjC domain-containing protein</fullName>
    </recommendedName>
</protein>
<dbReference type="OMA" id="EPPRECH"/>
<keyword evidence="1" id="KW-0472">Membrane</keyword>
<dbReference type="PANTHER" id="PTHR12480:SF19">
    <property type="entry name" value="CUPIN-LIKE DOMAIN-CONTAINING PROTEIN"/>
    <property type="match status" value="1"/>
</dbReference>
<sequence>MTAAAAAARKLSREEVAELVALALRSGLSERDIAGLASVQKLLGRCRSRRRGLGPTAAALVLLLLLLLCAPLPQSALRLCFWLRGLSADGQMCVLGLPDLHNTFRRPLDCRVCHNITGVDRKSNLSHEEFLRAYAYSMQPVVVEDGQRNWSAREAFSFEFFTRIYDNDSRALDNSGSECQFFPYDTEFLNLGDVFSMEAGRVGMHSNAKPWYIGWSNCDSSAASVLRQHYKRPYFIPAISESSKMDWIFMGVPGHGAHMHIDDVDNPSWQAQIRGIKHWKLEPPAECYYECSSLEAIVYPGQIIVLDTNKWFHETHILGEELSITIGSEYD</sequence>
<dbReference type="PANTHER" id="PTHR12480">
    <property type="entry name" value="ARGININE DEMETHYLASE AND LYSYL-HYDROXYLASE JMJD"/>
    <property type="match status" value="1"/>
</dbReference>
<dbReference type="OrthoDB" id="10063099at2759"/>
<dbReference type="GO" id="GO:0016706">
    <property type="term" value="F:2-oxoglutarate-dependent dioxygenase activity"/>
    <property type="evidence" value="ECO:0007669"/>
    <property type="project" value="TreeGrafter"/>
</dbReference>
<keyword evidence="4" id="KW-1185">Reference proteome</keyword>
<dbReference type="PROSITE" id="PS51184">
    <property type="entry name" value="JMJC"/>
    <property type="match status" value="1"/>
</dbReference>
<evidence type="ECO:0000259" key="2">
    <source>
        <dbReference type="PROSITE" id="PS51184"/>
    </source>
</evidence>
<reference evidence="3 4" key="1">
    <citation type="journal article" date="2018" name="Nat. Ecol. Evol.">
        <title>Shark genomes provide insights into elasmobranch evolution and the origin of vertebrates.</title>
        <authorList>
            <person name="Hara Y"/>
            <person name="Yamaguchi K"/>
            <person name="Onimaru K"/>
            <person name="Kadota M"/>
            <person name="Koyanagi M"/>
            <person name="Keeley SD"/>
            <person name="Tatsumi K"/>
            <person name="Tanaka K"/>
            <person name="Motone F"/>
            <person name="Kageyama Y"/>
            <person name="Nozu R"/>
            <person name="Adachi N"/>
            <person name="Nishimura O"/>
            <person name="Nakagawa R"/>
            <person name="Tanegashima C"/>
            <person name="Kiyatake I"/>
            <person name="Matsumoto R"/>
            <person name="Murakumo K"/>
            <person name="Nishida K"/>
            <person name="Terakita A"/>
            <person name="Kuratani S"/>
            <person name="Sato K"/>
            <person name="Hyodo S Kuraku.S."/>
        </authorList>
    </citation>
    <scope>NUCLEOTIDE SEQUENCE [LARGE SCALE GENOMIC DNA]</scope>
</reference>
<dbReference type="Gene3D" id="2.60.120.650">
    <property type="entry name" value="Cupin"/>
    <property type="match status" value="1"/>
</dbReference>
<keyword evidence="1" id="KW-0812">Transmembrane</keyword>
<dbReference type="InterPro" id="IPR003347">
    <property type="entry name" value="JmjC_dom"/>
</dbReference>
<dbReference type="EMBL" id="BFAA01001516">
    <property type="protein sequence ID" value="GCB66658.1"/>
    <property type="molecule type" value="Genomic_DNA"/>
</dbReference>
<evidence type="ECO:0000256" key="1">
    <source>
        <dbReference type="SAM" id="Phobius"/>
    </source>
</evidence>
<organism evidence="3 4">
    <name type="scientific">Scyliorhinus torazame</name>
    <name type="common">Cloudy catshark</name>
    <name type="synonym">Catulus torazame</name>
    <dbReference type="NCBI Taxonomy" id="75743"/>
    <lineage>
        <taxon>Eukaryota</taxon>
        <taxon>Metazoa</taxon>
        <taxon>Chordata</taxon>
        <taxon>Craniata</taxon>
        <taxon>Vertebrata</taxon>
        <taxon>Chondrichthyes</taxon>
        <taxon>Elasmobranchii</taxon>
        <taxon>Galeomorphii</taxon>
        <taxon>Galeoidea</taxon>
        <taxon>Carcharhiniformes</taxon>
        <taxon>Scyliorhinidae</taxon>
        <taxon>Scyliorhinus</taxon>
    </lineage>
</organism>
<comment type="caution">
    <text evidence="3">The sequence shown here is derived from an EMBL/GenBank/DDBJ whole genome shotgun (WGS) entry which is preliminary data.</text>
</comment>
<evidence type="ECO:0000313" key="3">
    <source>
        <dbReference type="EMBL" id="GCB66658.1"/>
    </source>
</evidence>
<dbReference type="Proteomes" id="UP000288216">
    <property type="component" value="Unassembled WGS sequence"/>
</dbReference>
<gene>
    <name evidence="3" type="ORF">scyTo_0005000</name>
</gene>
<proteinExistence type="predicted"/>
<feature type="transmembrane region" description="Helical" evidence="1">
    <location>
        <begin position="52"/>
        <end position="73"/>
    </location>
</feature>
<keyword evidence="1" id="KW-1133">Transmembrane helix</keyword>
<dbReference type="STRING" id="75743.A0A401P0K3"/>